<dbReference type="Gene3D" id="3.40.50.150">
    <property type="entry name" value="Vaccinia Virus protein VP39"/>
    <property type="match status" value="1"/>
</dbReference>
<keyword evidence="5 6" id="KW-0949">S-adenosyl-L-methionine</keyword>
<evidence type="ECO:0000256" key="1">
    <source>
        <dbReference type="ARBA" id="ARBA00022490"/>
    </source>
</evidence>
<dbReference type="Pfam" id="PF02527">
    <property type="entry name" value="GidB"/>
    <property type="match status" value="1"/>
</dbReference>
<dbReference type="InterPro" id="IPR029063">
    <property type="entry name" value="SAM-dependent_MTases_sf"/>
</dbReference>
<keyword evidence="1 6" id="KW-0963">Cytoplasm</keyword>
<dbReference type="EMBL" id="BIFR01000001">
    <property type="protein sequence ID" value="GCE13056.1"/>
    <property type="molecule type" value="Genomic_DNA"/>
</dbReference>
<dbReference type="Proteomes" id="UP000287352">
    <property type="component" value="Unassembled WGS sequence"/>
</dbReference>
<dbReference type="GO" id="GO:0005829">
    <property type="term" value="C:cytosol"/>
    <property type="evidence" value="ECO:0007669"/>
    <property type="project" value="TreeGrafter"/>
</dbReference>
<dbReference type="PIRSF" id="PIRSF003078">
    <property type="entry name" value="GidB"/>
    <property type="match status" value="1"/>
</dbReference>
<dbReference type="InterPro" id="IPR003682">
    <property type="entry name" value="rRNA_ssu_MeTfrase_G"/>
</dbReference>
<keyword evidence="4 6" id="KW-0808">Transferase</keyword>
<dbReference type="HAMAP" id="MF_00074">
    <property type="entry name" value="16SrRNA_methyltr_G"/>
    <property type="match status" value="1"/>
</dbReference>
<name>A0A402A1W8_9CHLR</name>
<feature type="binding site" evidence="6">
    <location>
        <position position="83"/>
    </location>
    <ligand>
        <name>S-adenosyl-L-methionine</name>
        <dbReference type="ChEBI" id="CHEBI:59789"/>
    </ligand>
</feature>
<reference evidence="8" key="1">
    <citation type="submission" date="2018-12" db="EMBL/GenBank/DDBJ databases">
        <title>Tengunoibacter tsumagoiensis gen. nov., sp. nov., Dictyobacter kobayashii sp. nov., D. alpinus sp. nov., and D. joshuensis sp. nov. and description of Dictyobacteraceae fam. nov. within the order Ktedonobacterales isolated from Tengu-no-mugimeshi.</title>
        <authorList>
            <person name="Wang C.M."/>
            <person name="Zheng Y."/>
            <person name="Sakai Y."/>
            <person name="Toyoda A."/>
            <person name="Minakuchi Y."/>
            <person name="Abe K."/>
            <person name="Yokota A."/>
            <person name="Yabe S."/>
        </authorList>
    </citation>
    <scope>NUCLEOTIDE SEQUENCE [LARGE SCALE GENOMIC DNA]</scope>
    <source>
        <strain evidence="8">Uno3</strain>
    </source>
</reference>
<dbReference type="FunFam" id="3.40.50.150:FF:000041">
    <property type="entry name" value="Ribosomal RNA small subunit methyltransferase G"/>
    <property type="match status" value="1"/>
</dbReference>
<evidence type="ECO:0000256" key="2">
    <source>
        <dbReference type="ARBA" id="ARBA00022552"/>
    </source>
</evidence>
<comment type="subcellular location">
    <subcellularLocation>
        <location evidence="6">Cytoplasm</location>
    </subcellularLocation>
</comment>
<evidence type="ECO:0000313" key="7">
    <source>
        <dbReference type="EMBL" id="GCE13056.1"/>
    </source>
</evidence>
<dbReference type="NCBIfam" id="TIGR00138">
    <property type="entry name" value="rsmG_gidB"/>
    <property type="match status" value="1"/>
</dbReference>
<keyword evidence="2 6" id="KW-0698">rRNA processing</keyword>
<feature type="binding site" evidence="6">
    <location>
        <begin position="134"/>
        <end position="135"/>
    </location>
    <ligand>
        <name>S-adenosyl-L-methionine</name>
        <dbReference type="ChEBI" id="CHEBI:59789"/>
    </ligand>
</feature>
<keyword evidence="3 6" id="KW-0489">Methyltransferase</keyword>
<accession>A0A402A1W8</accession>
<evidence type="ECO:0000313" key="8">
    <source>
        <dbReference type="Proteomes" id="UP000287352"/>
    </source>
</evidence>
<evidence type="ECO:0000256" key="6">
    <source>
        <dbReference type="HAMAP-Rule" id="MF_00074"/>
    </source>
</evidence>
<feature type="binding site" evidence="6">
    <location>
        <position position="88"/>
    </location>
    <ligand>
        <name>S-adenosyl-L-methionine</name>
        <dbReference type="ChEBI" id="CHEBI:59789"/>
    </ligand>
</feature>
<dbReference type="SUPFAM" id="SSF53335">
    <property type="entry name" value="S-adenosyl-L-methionine-dependent methyltransferases"/>
    <property type="match status" value="1"/>
</dbReference>
<keyword evidence="8" id="KW-1185">Reference proteome</keyword>
<dbReference type="CDD" id="cd02440">
    <property type="entry name" value="AdoMet_MTases"/>
    <property type="match status" value="1"/>
</dbReference>
<sequence>MSEYLSLTFLKELHQLGLAQTVEEEARLSQAFLIYRQELLSWNEHTNLTAITDPEEVLQKHFLDSLSLLPALPDAELTLIDIGTGAGFPGLPLKIARPHWQVTLLEATGKKTKFLSHVIEKLHLSEITVIHGRAEEYAHKEAYRGKYDIVTARAVSALATLLESGAPFCRIGGRLILPKKGDLALELEQGKRTAGQVGARLITDLPVTLQGLADGRRILVWEQQKLSPATYPRSWANMTKKPLG</sequence>
<proteinExistence type="inferred from homology"/>
<feature type="binding site" evidence="6">
    <location>
        <position position="153"/>
    </location>
    <ligand>
        <name>S-adenosyl-L-methionine</name>
        <dbReference type="ChEBI" id="CHEBI:59789"/>
    </ligand>
</feature>
<feature type="binding site" evidence="6">
    <location>
        <begin position="106"/>
        <end position="108"/>
    </location>
    <ligand>
        <name>S-adenosyl-L-methionine</name>
        <dbReference type="ChEBI" id="CHEBI:59789"/>
    </ligand>
</feature>
<dbReference type="EC" id="2.1.1.-" evidence="6"/>
<protein>
    <recommendedName>
        <fullName evidence="6">Ribosomal RNA small subunit methyltransferase G</fullName>
        <ecNumber evidence="6">2.1.1.-</ecNumber>
    </recommendedName>
    <alternativeName>
        <fullName evidence="6">16S rRNA 7-methylguanosine methyltransferase</fullName>
        <shortName evidence="6">16S rRNA m7G methyltransferase</shortName>
    </alternativeName>
</protein>
<dbReference type="PANTHER" id="PTHR31760">
    <property type="entry name" value="S-ADENOSYL-L-METHIONINE-DEPENDENT METHYLTRANSFERASES SUPERFAMILY PROTEIN"/>
    <property type="match status" value="1"/>
</dbReference>
<comment type="function">
    <text evidence="6">Specifically methylates the N7 position of a guanine in 16S rRNA.</text>
</comment>
<gene>
    <name evidence="6 7" type="primary">rsmG</name>
    <name evidence="7" type="ORF">KTT_29150</name>
</gene>
<dbReference type="RefSeq" id="WP_126580620.1">
    <property type="nucleotide sequence ID" value="NZ_BIFR01000001.1"/>
</dbReference>
<organism evidence="7 8">
    <name type="scientific">Tengunoibacter tsumagoiensis</name>
    <dbReference type="NCBI Taxonomy" id="2014871"/>
    <lineage>
        <taxon>Bacteria</taxon>
        <taxon>Bacillati</taxon>
        <taxon>Chloroflexota</taxon>
        <taxon>Ktedonobacteria</taxon>
        <taxon>Ktedonobacterales</taxon>
        <taxon>Dictyobacteraceae</taxon>
        <taxon>Tengunoibacter</taxon>
    </lineage>
</organism>
<dbReference type="PANTHER" id="PTHR31760:SF0">
    <property type="entry name" value="S-ADENOSYL-L-METHIONINE-DEPENDENT METHYLTRANSFERASES SUPERFAMILY PROTEIN"/>
    <property type="match status" value="1"/>
</dbReference>
<evidence type="ECO:0000256" key="3">
    <source>
        <dbReference type="ARBA" id="ARBA00022603"/>
    </source>
</evidence>
<comment type="caution">
    <text evidence="7">The sequence shown here is derived from an EMBL/GenBank/DDBJ whole genome shotgun (WGS) entry which is preliminary data.</text>
</comment>
<comment type="similarity">
    <text evidence="6">Belongs to the methyltransferase superfamily. RNA methyltransferase RsmG family.</text>
</comment>
<dbReference type="GO" id="GO:0070043">
    <property type="term" value="F:rRNA (guanine-N7-)-methyltransferase activity"/>
    <property type="evidence" value="ECO:0007669"/>
    <property type="project" value="UniProtKB-UniRule"/>
</dbReference>
<evidence type="ECO:0000256" key="4">
    <source>
        <dbReference type="ARBA" id="ARBA00022679"/>
    </source>
</evidence>
<evidence type="ECO:0000256" key="5">
    <source>
        <dbReference type="ARBA" id="ARBA00022691"/>
    </source>
</evidence>
<dbReference type="AlphaFoldDB" id="A0A402A1W8"/>
<dbReference type="OrthoDB" id="9808773at2"/>